<dbReference type="EMBL" id="BMZO01000002">
    <property type="protein sequence ID" value="GHC63827.1"/>
    <property type="molecule type" value="Genomic_DNA"/>
</dbReference>
<name>A0A8J3GG78_9HYPH</name>
<dbReference type="SUPFAM" id="SSF54909">
    <property type="entry name" value="Dimeric alpha+beta barrel"/>
    <property type="match status" value="2"/>
</dbReference>
<dbReference type="InterPro" id="IPR011008">
    <property type="entry name" value="Dimeric_a/b-barrel"/>
</dbReference>
<dbReference type="InterPro" id="IPR009874">
    <property type="entry name" value="DUF1428"/>
</dbReference>
<gene>
    <name evidence="1" type="ORF">GCM10010136_05420</name>
</gene>
<evidence type="ECO:0008006" key="3">
    <source>
        <dbReference type="Google" id="ProtNLM"/>
    </source>
</evidence>
<reference evidence="1" key="1">
    <citation type="journal article" date="2014" name="Int. J. Syst. Evol. Microbiol.">
        <title>Complete genome sequence of Corynebacterium casei LMG S-19264T (=DSM 44701T), isolated from a smear-ripened cheese.</title>
        <authorList>
            <consortium name="US DOE Joint Genome Institute (JGI-PGF)"/>
            <person name="Walter F."/>
            <person name="Albersmeier A."/>
            <person name="Kalinowski J."/>
            <person name="Ruckert C."/>
        </authorList>
    </citation>
    <scope>NUCLEOTIDE SEQUENCE</scope>
    <source>
        <strain evidence="1">KCTC 42097</strain>
    </source>
</reference>
<reference evidence="1" key="2">
    <citation type="submission" date="2020-09" db="EMBL/GenBank/DDBJ databases">
        <authorList>
            <person name="Sun Q."/>
            <person name="Kim S."/>
        </authorList>
    </citation>
    <scope>NUCLEOTIDE SEQUENCE</scope>
    <source>
        <strain evidence="1">KCTC 42097</strain>
    </source>
</reference>
<proteinExistence type="predicted"/>
<evidence type="ECO:0000313" key="1">
    <source>
        <dbReference type="EMBL" id="GHC63827.1"/>
    </source>
</evidence>
<sequence length="232" mass="26355">MAAVPTSNKDAYIAHATKAAGFFKEYGVTRMVECWGDDVPHGKVTDFYDAVKAEENETIIFSWFEYPSKQARDAAMKQMMEDPRMQELSDMPFDGKRMIYGGFAPIFDKPAANGGMGYVDGFLLAVPEKNKQAYIDMAATAAQVFYDHGATRMVENWGDDVPDGEVTWYRRAVKAEEGESVLFSWIEWPSKEVRDKGQQAVMQDERMKDMPQEMPFDGMRMMWGGFKPVLDL</sequence>
<protein>
    <recommendedName>
        <fullName evidence="3">DUF1428 domain-containing protein</fullName>
    </recommendedName>
</protein>
<accession>A0A8J3GG78</accession>
<dbReference type="Proteomes" id="UP000641137">
    <property type="component" value="Unassembled WGS sequence"/>
</dbReference>
<comment type="caution">
    <text evidence="1">The sequence shown here is derived from an EMBL/GenBank/DDBJ whole genome shotgun (WGS) entry which is preliminary data.</text>
</comment>
<evidence type="ECO:0000313" key="2">
    <source>
        <dbReference type="Proteomes" id="UP000641137"/>
    </source>
</evidence>
<dbReference type="Gene3D" id="3.30.70.100">
    <property type="match status" value="2"/>
</dbReference>
<dbReference type="AlphaFoldDB" id="A0A8J3GG78"/>
<keyword evidence="2" id="KW-1185">Reference proteome</keyword>
<organism evidence="1 2">
    <name type="scientific">Limoniibacter endophyticus</name>
    <dbReference type="NCBI Taxonomy" id="1565040"/>
    <lineage>
        <taxon>Bacteria</taxon>
        <taxon>Pseudomonadati</taxon>
        <taxon>Pseudomonadota</taxon>
        <taxon>Alphaproteobacteria</taxon>
        <taxon>Hyphomicrobiales</taxon>
        <taxon>Bartonellaceae</taxon>
        <taxon>Limoniibacter</taxon>
    </lineage>
</organism>
<dbReference type="Pfam" id="PF07237">
    <property type="entry name" value="DUF1428"/>
    <property type="match status" value="2"/>
</dbReference>